<sequence length="511" mass="58080">LLGIIPCALSLHILMYVNVVGKSHVQFAEKLIELLNENGHTVDLIMGALNSYVKLKGSYSARKLVTVEFPGEIANHLINPFVEVSDWDRLMPNTNKFLETCDQLCDLLITSSDVAELMSSNKYDLALLGAYDFCPFALAHHHKISPVVSYAPTPAHFFQQYHAGIPDLPLYDNILFDTRHADYSNFATRVFEALRTFKERWMFNHAYKSATRTIRAHFGENFPDLQEIVRNVSLDFTNSHPLLEEPKPISHRLRYIGGIGLPKPKPLSKDINNLLDLSKKGNVIFSFGTQIEPDKFTANLQRVFVNTFERFPEYNFLWKFDGTTQFNASNLFNIEWLPQTDLLYDSRVVAFISHMGLNSFTEVAHAGVPVVAIPIFADQIHNARCAVALGTAEMVRKTEITEENLTRALEKVLFEERYRSRAKEIAAMISALPDTPQRVFLEGIEFAAKFKNLSPHFRLAGADYNFLVQMGWDVVAFLTLSMILCLYLSLRLLVFALSKIPKLELLKLKID</sequence>
<reference evidence="10" key="1">
    <citation type="submission" date="2022-10" db="EMBL/GenBank/DDBJ databases">
        <title>Genome assembly of Pristionchus species.</title>
        <authorList>
            <person name="Yoshida K."/>
            <person name="Sommer R.J."/>
        </authorList>
    </citation>
    <scope>NUCLEOTIDE SEQUENCE [LARGE SCALE GENOMIC DNA]</scope>
    <source>
        <strain evidence="10">RS5460</strain>
    </source>
</reference>
<dbReference type="AlphaFoldDB" id="A0AAN5CKP1"/>
<dbReference type="Gene3D" id="3.40.50.2000">
    <property type="entry name" value="Glycogen Phosphorylase B"/>
    <property type="match status" value="1"/>
</dbReference>
<proteinExistence type="inferred from homology"/>
<keyword evidence="5 8" id="KW-0732">Signal</keyword>
<evidence type="ECO:0000256" key="5">
    <source>
        <dbReference type="ARBA" id="ARBA00022729"/>
    </source>
</evidence>
<evidence type="ECO:0000256" key="7">
    <source>
        <dbReference type="SAM" id="Phobius"/>
    </source>
</evidence>
<dbReference type="CDD" id="cd03784">
    <property type="entry name" value="GT1_Gtf-like"/>
    <property type="match status" value="1"/>
</dbReference>
<dbReference type="SUPFAM" id="SSF53756">
    <property type="entry name" value="UDP-Glycosyltransferase/glycogen phosphorylase"/>
    <property type="match status" value="1"/>
</dbReference>
<keyword evidence="4" id="KW-0808">Transferase</keyword>
<dbReference type="PANTHER" id="PTHR48043:SF154">
    <property type="entry name" value="GLUCURONOSYLTRANSFERASE"/>
    <property type="match status" value="1"/>
</dbReference>
<keyword evidence="7" id="KW-0812">Transmembrane</keyword>
<dbReference type="FunFam" id="3.40.50.2000:FF:000021">
    <property type="entry name" value="UDP-glucuronosyltransferase"/>
    <property type="match status" value="1"/>
</dbReference>
<dbReference type="GO" id="GO:0015020">
    <property type="term" value="F:glucuronosyltransferase activity"/>
    <property type="evidence" value="ECO:0007669"/>
    <property type="project" value="UniProtKB-EC"/>
</dbReference>
<dbReference type="Pfam" id="PF00201">
    <property type="entry name" value="UDPGT"/>
    <property type="match status" value="1"/>
</dbReference>
<feature type="signal peptide" evidence="8">
    <location>
        <begin position="1"/>
        <end position="21"/>
    </location>
</feature>
<evidence type="ECO:0000256" key="8">
    <source>
        <dbReference type="SAM" id="SignalP"/>
    </source>
</evidence>
<evidence type="ECO:0000313" key="9">
    <source>
        <dbReference type="EMBL" id="GMR46159.1"/>
    </source>
</evidence>
<evidence type="ECO:0000256" key="3">
    <source>
        <dbReference type="ARBA" id="ARBA00022676"/>
    </source>
</evidence>
<comment type="similarity">
    <text evidence="1">Belongs to the UDP-glycosyltransferase family.</text>
</comment>
<feature type="chain" id="PRO_5042813072" description="glucuronosyltransferase" evidence="8">
    <location>
        <begin position="22"/>
        <end position="511"/>
    </location>
</feature>
<comment type="caution">
    <text evidence="9">The sequence shown here is derived from an EMBL/GenBank/DDBJ whole genome shotgun (WGS) entry which is preliminary data.</text>
</comment>
<protein>
    <recommendedName>
        <fullName evidence="2">glucuronosyltransferase</fullName>
        <ecNumber evidence="2">2.4.1.17</ecNumber>
    </recommendedName>
</protein>
<dbReference type="PANTHER" id="PTHR48043">
    <property type="entry name" value="EG:EG0003.4 PROTEIN-RELATED"/>
    <property type="match status" value="1"/>
</dbReference>
<keyword evidence="7" id="KW-0472">Membrane</keyword>
<dbReference type="Proteomes" id="UP001328107">
    <property type="component" value="Unassembled WGS sequence"/>
</dbReference>
<dbReference type="EMBL" id="BTRK01000004">
    <property type="protein sequence ID" value="GMR46159.1"/>
    <property type="molecule type" value="Genomic_DNA"/>
</dbReference>
<evidence type="ECO:0000256" key="6">
    <source>
        <dbReference type="ARBA" id="ARBA00047475"/>
    </source>
</evidence>
<keyword evidence="7" id="KW-1133">Transmembrane helix</keyword>
<evidence type="ECO:0000256" key="2">
    <source>
        <dbReference type="ARBA" id="ARBA00012544"/>
    </source>
</evidence>
<dbReference type="EC" id="2.4.1.17" evidence="2"/>
<evidence type="ECO:0000313" key="10">
    <source>
        <dbReference type="Proteomes" id="UP001328107"/>
    </source>
</evidence>
<organism evidence="9 10">
    <name type="scientific">Pristionchus mayeri</name>
    <dbReference type="NCBI Taxonomy" id="1317129"/>
    <lineage>
        <taxon>Eukaryota</taxon>
        <taxon>Metazoa</taxon>
        <taxon>Ecdysozoa</taxon>
        <taxon>Nematoda</taxon>
        <taxon>Chromadorea</taxon>
        <taxon>Rhabditida</taxon>
        <taxon>Rhabditina</taxon>
        <taxon>Diplogasteromorpha</taxon>
        <taxon>Diplogasteroidea</taxon>
        <taxon>Neodiplogasteridae</taxon>
        <taxon>Pristionchus</taxon>
    </lineage>
</organism>
<evidence type="ECO:0000256" key="4">
    <source>
        <dbReference type="ARBA" id="ARBA00022679"/>
    </source>
</evidence>
<gene>
    <name evidence="9" type="ORF">PMAYCL1PPCAC_16354</name>
</gene>
<feature type="non-terminal residue" evidence="9">
    <location>
        <position position="1"/>
    </location>
</feature>
<feature type="transmembrane region" description="Helical" evidence="7">
    <location>
        <begin position="474"/>
        <end position="497"/>
    </location>
</feature>
<comment type="catalytic activity">
    <reaction evidence="6">
        <text>glucuronate acceptor + UDP-alpha-D-glucuronate = acceptor beta-D-glucuronoside + UDP + H(+)</text>
        <dbReference type="Rhea" id="RHEA:21032"/>
        <dbReference type="ChEBI" id="CHEBI:15378"/>
        <dbReference type="ChEBI" id="CHEBI:58052"/>
        <dbReference type="ChEBI" id="CHEBI:58223"/>
        <dbReference type="ChEBI" id="CHEBI:132367"/>
        <dbReference type="ChEBI" id="CHEBI:132368"/>
        <dbReference type="EC" id="2.4.1.17"/>
    </reaction>
</comment>
<accession>A0AAN5CKP1</accession>
<dbReference type="InterPro" id="IPR002213">
    <property type="entry name" value="UDP_glucos_trans"/>
</dbReference>
<keyword evidence="3" id="KW-0328">Glycosyltransferase</keyword>
<keyword evidence="10" id="KW-1185">Reference proteome</keyword>
<dbReference type="InterPro" id="IPR050271">
    <property type="entry name" value="UDP-glycosyltransferase"/>
</dbReference>
<name>A0AAN5CKP1_9BILA</name>
<evidence type="ECO:0000256" key="1">
    <source>
        <dbReference type="ARBA" id="ARBA00009995"/>
    </source>
</evidence>